<dbReference type="OrthoDB" id="2448712at2759"/>
<name>A0A9P6JFV9_9FUNG</name>
<organism evidence="1 2">
    <name type="scientific">Modicella reniformis</name>
    <dbReference type="NCBI Taxonomy" id="1440133"/>
    <lineage>
        <taxon>Eukaryota</taxon>
        <taxon>Fungi</taxon>
        <taxon>Fungi incertae sedis</taxon>
        <taxon>Mucoromycota</taxon>
        <taxon>Mortierellomycotina</taxon>
        <taxon>Mortierellomycetes</taxon>
        <taxon>Mortierellales</taxon>
        <taxon>Mortierellaceae</taxon>
        <taxon>Modicella</taxon>
    </lineage>
</organism>
<comment type="caution">
    <text evidence="1">The sequence shown here is derived from an EMBL/GenBank/DDBJ whole genome shotgun (WGS) entry which is preliminary data.</text>
</comment>
<proteinExistence type="predicted"/>
<dbReference type="AlphaFoldDB" id="A0A9P6JFV9"/>
<evidence type="ECO:0000313" key="2">
    <source>
        <dbReference type="Proteomes" id="UP000749646"/>
    </source>
</evidence>
<reference evidence="1" key="1">
    <citation type="journal article" date="2020" name="Fungal Divers.">
        <title>Resolving the Mortierellaceae phylogeny through synthesis of multi-gene phylogenetics and phylogenomics.</title>
        <authorList>
            <person name="Vandepol N."/>
            <person name="Liber J."/>
            <person name="Desiro A."/>
            <person name="Na H."/>
            <person name="Kennedy M."/>
            <person name="Barry K."/>
            <person name="Grigoriev I.V."/>
            <person name="Miller A.N."/>
            <person name="O'Donnell K."/>
            <person name="Stajich J.E."/>
            <person name="Bonito G."/>
        </authorList>
    </citation>
    <scope>NUCLEOTIDE SEQUENCE</scope>
    <source>
        <strain evidence="1">MES-2147</strain>
    </source>
</reference>
<accession>A0A9P6JFV9</accession>
<dbReference type="EMBL" id="JAAAHW010005255">
    <property type="protein sequence ID" value="KAF9969326.1"/>
    <property type="molecule type" value="Genomic_DNA"/>
</dbReference>
<keyword evidence="2" id="KW-1185">Reference proteome</keyword>
<gene>
    <name evidence="1" type="ORF">BGZ65_012032</name>
</gene>
<sequence>MSEQLSWKAPSALRVTAFFNTTPCQNWSDIPQFFRDTKRATVQDYYDAYSRGLECIARYDETPAEVKDKARAILDNTDLETISAKYDSWSLENEKKKAKHIIAKGFVNLAAGAGTLIQDEGSAIAAQAKKMKKSGEKLAETARSSLQRRHSTLGPKWHLESGTVVEDVLLQAGLELTVD</sequence>
<feature type="non-terminal residue" evidence="1">
    <location>
        <position position="179"/>
    </location>
</feature>
<evidence type="ECO:0000313" key="1">
    <source>
        <dbReference type="EMBL" id="KAF9969326.1"/>
    </source>
</evidence>
<dbReference type="Proteomes" id="UP000749646">
    <property type="component" value="Unassembled WGS sequence"/>
</dbReference>
<protein>
    <submittedName>
        <fullName evidence="1">Uncharacterized protein</fullName>
    </submittedName>
</protein>